<organism evidence="2 3">
    <name type="scientific">Trametes pubescens</name>
    <name type="common">White-rot fungus</name>
    <dbReference type="NCBI Taxonomy" id="154538"/>
    <lineage>
        <taxon>Eukaryota</taxon>
        <taxon>Fungi</taxon>
        <taxon>Dikarya</taxon>
        <taxon>Basidiomycota</taxon>
        <taxon>Agaricomycotina</taxon>
        <taxon>Agaricomycetes</taxon>
        <taxon>Polyporales</taxon>
        <taxon>Polyporaceae</taxon>
        <taxon>Trametes</taxon>
    </lineage>
</organism>
<keyword evidence="3" id="KW-1185">Reference proteome</keyword>
<evidence type="ECO:0000259" key="1">
    <source>
        <dbReference type="Pfam" id="PF18803"/>
    </source>
</evidence>
<feature type="domain" description="CxC2-like cysteine cluster KDZ transposase-associated" evidence="1">
    <location>
        <begin position="84"/>
        <end position="169"/>
    </location>
</feature>
<evidence type="ECO:0000313" key="2">
    <source>
        <dbReference type="EMBL" id="OJT09926.1"/>
    </source>
</evidence>
<name>A0A1M2VQT3_TRAPU</name>
<dbReference type="AlphaFoldDB" id="A0A1M2VQT3"/>
<evidence type="ECO:0000313" key="3">
    <source>
        <dbReference type="Proteomes" id="UP000184267"/>
    </source>
</evidence>
<sequence>MTTAPFTIRLPRLQIEALADVPTPRSRHAAVSPLLEWRKDADNYLDELVRLDGCNDCLDNRSHCRLCAVGPLSWCCITLNGVTLKSLGLRVQLGHEPRDVCPRPKPGSEDDFVLLDTADVIEVGVDFCGCVRALPYHVQLLRMRWYPAASVNPKTGATFRLLDRYQLLSA</sequence>
<accession>A0A1M2VQT3</accession>
<proteinExistence type="predicted"/>
<reference evidence="2 3" key="1">
    <citation type="submission" date="2016-10" db="EMBL/GenBank/DDBJ databases">
        <title>Genome sequence of the basidiomycete white-rot fungus Trametes pubescens.</title>
        <authorList>
            <person name="Makela M.R."/>
            <person name="Granchi Z."/>
            <person name="Peng M."/>
            <person name="De Vries R.P."/>
            <person name="Grigoriev I."/>
            <person name="Riley R."/>
            <person name="Hilden K."/>
        </authorList>
    </citation>
    <scope>NUCLEOTIDE SEQUENCE [LARGE SCALE GENOMIC DNA]</scope>
    <source>
        <strain evidence="2 3">FBCC735</strain>
    </source>
</reference>
<comment type="caution">
    <text evidence="2">The sequence shown here is derived from an EMBL/GenBank/DDBJ whole genome shotgun (WGS) entry which is preliminary data.</text>
</comment>
<protein>
    <recommendedName>
        <fullName evidence="1">CxC2-like cysteine cluster KDZ transposase-associated domain-containing protein</fullName>
    </recommendedName>
</protein>
<dbReference type="InterPro" id="IPR041457">
    <property type="entry name" value="CxC2_KDZ-assoc"/>
</dbReference>
<dbReference type="Pfam" id="PF18803">
    <property type="entry name" value="CxC2"/>
    <property type="match status" value="1"/>
</dbReference>
<dbReference type="STRING" id="154538.A0A1M2VQT3"/>
<dbReference type="OrthoDB" id="2803146at2759"/>
<dbReference type="Proteomes" id="UP000184267">
    <property type="component" value="Unassembled WGS sequence"/>
</dbReference>
<dbReference type="OMA" id="THFERTT"/>
<dbReference type="EMBL" id="MNAD01000865">
    <property type="protein sequence ID" value="OJT09926.1"/>
    <property type="molecule type" value="Genomic_DNA"/>
</dbReference>
<gene>
    <name evidence="2" type="ORF">TRAPUB_13593</name>
</gene>